<reference evidence="1 2" key="1">
    <citation type="journal article" date="2020" name="Fungal Divers.">
        <title>Resolving the Mortierellaceae phylogeny through synthesis of multi-gene phylogenetics and phylogenomics.</title>
        <authorList>
            <person name="Vandepol N."/>
            <person name="Liber J."/>
            <person name="Desiro A."/>
            <person name="Na H."/>
            <person name="Kennedy M."/>
            <person name="Barry K."/>
            <person name="Grigoriev I.V."/>
            <person name="Miller A.N."/>
            <person name="O'Donnell K."/>
            <person name="Stajich J.E."/>
            <person name="Bonito G."/>
        </authorList>
    </citation>
    <scope>NUCLEOTIDE SEQUENCE [LARGE SCALE GENOMIC DNA]</scope>
    <source>
        <strain evidence="1 2">AD045</strain>
    </source>
</reference>
<comment type="caution">
    <text evidence="1">The sequence shown here is derived from an EMBL/GenBank/DDBJ whole genome shotgun (WGS) entry which is preliminary data.</text>
</comment>
<accession>A0ABQ7JMF8</accession>
<sequence length="280" mass="32999">MEARIRVYLPKVDSLSGYRHTAFRLHKGWKNVRTDVLLDRLACAALIEHCDTLKTVQVTNILKSSSRTLRHILSSSPRLQVMITTDDRWYYQRRFPFLKAKDFVDMHHDSGILTPWASEASLKVLKTKITCIPRPDVTKLLDGRQCIGFPPESHIQNVKHLQQRVYERLARFKNLEELFLGHGTMVETRHGADYDKHREDYQYECLEMTLKSGLDQLKGLKNLQVLDVQRMEQRIGLKEVQWMTQNWPKLREIRGLYDDGNNLEAAEWLWKHFPMIKVEM</sequence>
<dbReference type="Proteomes" id="UP001194696">
    <property type="component" value="Unassembled WGS sequence"/>
</dbReference>
<organism evidence="1 2">
    <name type="scientific">Linnemannia gamsii</name>
    <dbReference type="NCBI Taxonomy" id="64522"/>
    <lineage>
        <taxon>Eukaryota</taxon>
        <taxon>Fungi</taxon>
        <taxon>Fungi incertae sedis</taxon>
        <taxon>Mucoromycota</taxon>
        <taxon>Mortierellomycotina</taxon>
        <taxon>Mortierellomycetes</taxon>
        <taxon>Mortierellales</taxon>
        <taxon>Mortierellaceae</taxon>
        <taxon>Linnemannia</taxon>
    </lineage>
</organism>
<name>A0ABQ7JMF8_9FUNG</name>
<evidence type="ECO:0000313" key="2">
    <source>
        <dbReference type="Proteomes" id="UP001194696"/>
    </source>
</evidence>
<protein>
    <submittedName>
        <fullName evidence="1">Uncharacterized protein</fullName>
    </submittedName>
</protein>
<gene>
    <name evidence="1" type="ORF">BGZ96_001336</name>
</gene>
<evidence type="ECO:0000313" key="1">
    <source>
        <dbReference type="EMBL" id="KAG0280985.1"/>
    </source>
</evidence>
<dbReference type="EMBL" id="JAAAIM010001218">
    <property type="protein sequence ID" value="KAG0280985.1"/>
    <property type="molecule type" value="Genomic_DNA"/>
</dbReference>
<keyword evidence="2" id="KW-1185">Reference proteome</keyword>
<proteinExistence type="predicted"/>